<evidence type="ECO:0000313" key="2">
    <source>
        <dbReference type="Proteomes" id="UP000036520"/>
    </source>
</evidence>
<reference evidence="1 2" key="1">
    <citation type="submission" date="2015-07" db="EMBL/GenBank/DDBJ databases">
        <authorList>
            <person name="Kim K.M."/>
        </authorList>
    </citation>
    <scope>NUCLEOTIDE SEQUENCE [LARGE SCALE GENOMIC DNA]</scope>
    <source>
        <strain evidence="1 2">KCTC 12363</strain>
    </source>
</reference>
<dbReference type="Proteomes" id="UP000036520">
    <property type="component" value="Chromosome"/>
</dbReference>
<evidence type="ECO:0000313" key="1">
    <source>
        <dbReference type="EMBL" id="AKP52908.1"/>
    </source>
</evidence>
<name>A0A0H4PIZ3_9BACT</name>
<dbReference type="RefSeq" id="WP_157470531.1">
    <property type="nucleotide sequence ID" value="NZ_CP012040.1"/>
</dbReference>
<keyword evidence="2" id="KW-1185">Reference proteome</keyword>
<organism evidence="1 2">
    <name type="scientific">Cyclobacterium amurskyense</name>
    <dbReference type="NCBI Taxonomy" id="320787"/>
    <lineage>
        <taxon>Bacteria</taxon>
        <taxon>Pseudomonadati</taxon>
        <taxon>Bacteroidota</taxon>
        <taxon>Cytophagia</taxon>
        <taxon>Cytophagales</taxon>
        <taxon>Cyclobacteriaceae</taxon>
        <taxon>Cyclobacterium</taxon>
    </lineage>
</organism>
<dbReference type="EMBL" id="CP012040">
    <property type="protein sequence ID" value="AKP52908.1"/>
    <property type="molecule type" value="Genomic_DNA"/>
</dbReference>
<proteinExistence type="predicted"/>
<accession>A0A0H4PIZ3</accession>
<dbReference type="AlphaFoldDB" id="A0A0H4PIZ3"/>
<dbReference type="STRING" id="320787.CA2015_3528"/>
<dbReference type="KEGG" id="camu:CA2015_3528"/>
<sequence length="88" mass="9891">MRRHNALPLLMGFTKLRLAKAYISESHVLASPTIQPHNSSRTCVKIPGQVAHHESTSTLGSRELIALSRRVKPDSLPYLITYKDNNKQ</sequence>
<protein>
    <submittedName>
        <fullName evidence="1">Uncharacterized protein</fullName>
    </submittedName>
</protein>
<gene>
    <name evidence="1" type="ORF">CA2015_3528</name>
</gene>